<feature type="compositionally biased region" description="Polar residues" evidence="7">
    <location>
        <begin position="3002"/>
        <end position="3056"/>
    </location>
</feature>
<feature type="region of interest" description="Disordered" evidence="7">
    <location>
        <begin position="2453"/>
        <end position="2495"/>
    </location>
</feature>
<feature type="compositionally biased region" description="Polar residues" evidence="7">
    <location>
        <begin position="2111"/>
        <end position="2122"/>
    </location>
</feature>
<evidence type="ECO:0000256" key="2">
    <source>
        <dbReference type="ARBA" id="ARBA00022525"/>
    </source>
</evidence>
<feature type="region of interest" description="Disordered" evidence="7">
    <location>
        <begin position="1494"/>
        <end position="1573"/>
    </location>
</feature>
<evidence type="ECO:0000259" key="9">
    <source>
        <dbReference type="PROSITE" id="PS51233"/>
    </source>
</evidence>
<feature type="compositionally biased region" description="Polar residues" evidence="7">
    <location>
        <begin position="1396"/>
        <end position="1408"/>
    </location>
</feature>
<keyword evidence="3" id="KW-0677">Repeat</keyword>
<evidence type="ECO:0000256" key="5">
    <source>
        <dbReference type="ARBA" id="ARBA00023180"/>
    </source>
</evidence>
<feature type="compositionally biased region" description="Low complexity" evidence="7">
    <location>
        <begin position="2123"/>
        <end position="2141"/>
    </location>
</feature>
<keyword evidence="4" id="KW-1015">Disulfide bond</keyword>
<feature type="compositionally biased region" description="Polar residues" evidence="7">
    <location>
        <begin position="1275"/>
        <end position="1288"/>
    </location>
</feature>
<feature type="region of interest" description="Disordered" evidence="7">
    <location>
        <begin position="2184"/>
        <end position="2210"/>
    </location>
</feature>
<feature type="compositionally biased region" description="Low complexity" evidence="7">
    <location>
        <begin position="3057"/>
        <end position="3085"/>
    </location>
</feature>
<feature type="region of interest" description="Disordered" evidence="7">
    <location>
        <begin position="1621"/>
        <end position="1687"/>
    </location>
</feature>
<dbReference type="PROSITE" id="PS01225">
    <property type="entry name" value="CTCK_2"/>
    <property type="match status" value="1"/>
</dbReference>
<dbReference type="InterPro" id="IPR001846">
    <property type="entry name" value="VWF_type-D"/>
</dbReference>
<dbReference type="PANTHER" id="PTHR11339">
    <property type="entry name" value="EXTRACELLULAR MATRIX GLYCOPROTEIN RELATED"/>
    <property type="match status" value="1"/>
</dbReference>
<feature type="compositionally biased region" description="Low complexity" evidence="7">
    <location>
        <begin position="1675"/>
        <end position="1686"/>
    </location>
</feature>
<dbReference type="FunFam" id="2.10.25.10:FF:000153">
    <property type="entry name" value="MUC5B isoform 1"/>
    <property type="match status" value="2"/>
</dbReference>
<feature type="compositionally biased region" description="Polar residues" evidence="7">
    <location>
        <begin position="1495"/>
        <end position="1573"/>
    </location>
</feature>
<feature type="compositionally biased region" description="Polar residues" evidence="7">
    <location>
        <begin position="3086"/>
        <end position="3106"/>
    </location>
</feature>
<organism evidence="10 11">
    <name type="scientific">Myodes glareolus</name>
    <name type="common">Bank vole</name>
    <name type="synonym">Clethrionomys glareolus</name>
    <dbReference type="NCBI Taxonomy" id="447135"/>
    <lineage>
        <taxon>Eukaryota</taxon>
        <taxon>Metazoa</taxon>
        <taxon>Chordata</taxon>
        <taxon>Craniata</taxon>
        <taxon>Vertebrata</taxon>
        <taxon>Euteleostomi</taxon>
        <taxon>Mammalia</taxon>
        <taxon>Eutheria</taxon>
        <taxon>Euarchontoglires</taxon>
        <taxon>Glires</taxon>
        <taxon>Rodentia</taxon>
        <taxon>Myomorpha</taxon>
        <taxon>Muroidea</taxon>
        <taxon>Cricetidae</taxon>
        <taxon>Arvicolinae</taxon>
        <taxon>Myodes</taxon>
    </lineage>
</organism>
<feature type="compositionally biased region" description="Polar residues" evidence="7">
    <location>
        <begin position="2636"/>
        <end position="2649"/>
    </location>
</feature>
<dbReference type="SMART" id="SM00216">
    <property type="entry name" value="VWD"/>
    <property type="match status" value="3"/>
</dbReference>
<dbReference type="SMART" id="SM00215">
    <property type="entry name" value="VWC_out"/>
    <property type="match status" value="2"/>
</dbReference>
<feature type="compositionally biased region" description="Low complexity" evidence="7">
    <location>
        <begin position="1972"/>
        <end position="1987"/>
    </location>
</feature>
<evidence type="ECO:0000256" key="4">
    <source>
        <dbReference type="ARBA" id="ARBA00023157"/>
    </source>
</evidence>
<dbReference type="Pfam" id="PF08742">
    <property type="entry name" value="C8"/>
    <property type="match status" value="3"/>
</dbReference>
<accession>A0AAW0HFK2</accession>
<feature type="region of interest" description="Disordered" evidence="7">
    <location>
        <begin position="2623"/>
        <end position="2675"/>
    </location>
</feature>
<dbReference type="InterPro" id="IPR002919">
    <property type="entry name" value="TIL_dom"/>
</dbReference>
<feature type="region of interest" description="Disordered" evidence="7">
    <location>
        <begin position="1836"/>
        <end position="1859"/>
    </location>
</feature>
<feature type="compositionally biased region" description="Low complexity" evidence="7">
    <location>
        <begin position="2184"/>
        <end position="2208"/>
    </location>
</feature>
<evidence type="ECO:0008006" key="12">
    <source>
        <dbReference type="Google" id="ProtNLM"/>
    </source>
</evidence>
<feature type="domain" description="VWFD" evidence="9">
    <location>
        <begin position="45"/>
        <end position="216"/>
    </location>
</feature>
<evidence type="ECO:0000313" key="10">
    <source>
        <dbReference type="EMBL" id="KAK7801684.1"/>
    </source>
</evidence>
<feature type="domain" description="CTCK" evidence="8">
    <location>
        <begin position="3433"/>
        <end position="3522"/>
    </location>
</feature>
<feature type="region of interest" description="Disordered" evidence="7">
    <location>
        <begin position="19"/>
        <end position="44"/>
    </location>
</feature>
<feature type="compositionally biased region" description="Polar residues" evidence="7">
    <location>
        <begin position="1951"/>
        <end position="1971"/>
    </location>
</feature>
<feature type="compositionally biased region" description="Polar residues" evidence="7">
    <location>
        <begin position="3368"/>
        <end position="3399"/>
    </location>
</feature>
<feature type="compositionally biased region" description="Polar residues" evidence="7">
    <location>
        <begin position="2953"/>
        <end position="2971"/>
    </location>
</feature>
<feature type="compositionally biased region" description="Low complexity" evidence="7">
    <location>
        <begin position="2650"/>
        <end position="2671"/>
    </location>
</feature>
<evidence type="ECO:0000313" key="11">
    <source>
        <dbReference type="Proteomes" id="UP001488838"/>
    </source>
</evidence>
<protein>
    <recommendedName>
        <fullName evidence="12">Mucin-6</fullName>
    </recommendedName>
</protein>
<dbReference type="GO" id="GO:0005615">
    <property type="term" value="C:extracellular space"/>
    <property type="evidence" value="ECO:0007669"/>
    <property type="project" value="TreeGrafter"/>
</dbReference>
<feature type="region of interest" description="Disordered" evidence="7">
    <location>
        <begin position="2378"/>
        <end position="2409"/>
    </location>
</feature>
<evidence type="ECO:0000256" key="1">
    <source>
        <dbReference type="ARBA" id="ARBA00004613"/>
    </source>
</evidence>
<dbReference type="CDD" id="cd19941">
    <property type="entry name" value="TIL"/>
    <property type="match status" value="3"/>
</dbReference>
<feature type="compositionally biased region" description="Low complexity" evidence="7">
    <location>
        <begin position="1359"/>
        <end position="1388"/>
    </location>
</feature>
<dbReference type="SMART" id="SM00832">
    <property type="entry name" value="C8"/>
    <property type="match status" value="3"/>
</dbReference>
<dbReference type="PANTHER" id="PTHR11339:SF264">
    <property type="entry name" value="MUCIN-6"/>
    <property type="match status" value="1"/>
</dbReference>
<feature type="compositionally biased region" description="Low complexity" evidence="7">
    <location>
        <begin position="2388"/>
        <end position="2406"/>
    </location>
</feature>
<dbReference type="Proteomes" id="UP001488838">
    <property type="component" value="Unassembled WGS sequence"/>
</dbReference>
<feature type="domain" description="VWFD" evidence="9">
    <location>
        <begin position="397"/>
        <end position="581"/>
    </location>
</feature>
<dbReference type="InterPro" id="IPR014853">
    <property type="entry name" value="VWF/SSPO/ZAN-like_Cys-rich_dom"/>
</dbReference>
<dbReference type="GO" id="GO:0031012">
    <property type="term" value="C:extracellular matrix"/>
    <property type="evidence" value="ECO:0007669"/>
    <property type="project" value="TreeGrafter"/>
</dbReference>
<comment type="caution">
    <text evidence="6">Lacks conserved residue(s) required for the propagation of feature annotation.</text>
</comment>
<dbReference type="InterPro" id="IPR001007">
    <property type="entry name" value="VWF_dom"/>
</dbReference>
<feature type="region of interest" description="Disordered" evidence="7">
    <location>
        <begin position="1275"/>
        <end position="1412"/>
    </location>
</feature>
<gene>
    <name evidence="10" type="ORF">U0070_013178</name>
</gene>
<dbReference type="InterPro" id="IPR050780">
    <property type="entry name" value="Mucin_vWF_Thrombospondin_sf"/>
</dbReference>
<feature type="compositionally biased region" description="Polar residues" evidence="7">
    <location>
        <begin position="1746"/>
        <end position="1765"/>
    </location>
</feature>
<feature type="compositionally biased region" description="Low complexity" evidence="7">
    <location>
        <begin position="1622"/>
        <end position="1653"/>
    </location>
</feature>
<feature type="region of interest" description="Disordered" evidence="7">
    <location>
        <begin position="3156"/>
        <end position="3213"/>
    </location>
</feature>
<dbReference type="InterPro" id="IPR006207">
    <property type="entry name" value="Cys_knot_C"/>
</dbReference>
<feature type="compositionally biased region" description="Polar residues" evidence="7">
    <location>
        <begin position="1316"/>
        <end position="1354"/>
    </location>
</feature>
<dbReference type="Pfam" id="PF00094">
    <property type="entry name" value="VWD"/>
    <property type="match status" value="3"/>
</dbReference>
<feature type="region of interest" description="Disordered" evidence="7">
    <location>
        <begin position="3225"/>
        <end position="3299"/>
    </location>
</feature>
<feature type="compositionally biased region" description="Low complexity" evidence="7">
    <location>
        <begin position="2045"/>
        <end position="2063"/>
    </location>
</feature>
<feature type="compositionally biased region" description="Polar residues" evidence="7">
    <location>
        <begin position="19"/>
        <end position="43"/>
    </location>
</feature>
<name>A0AAW0HFK2_MYOGA</name>
<evidence type="ECO:0000256" key="3">
    <source>
        <dbReference type="ARBA" id="ARBA00022737"/>
    </source>
</evidence>
<dbReference type="InterPro" id="IPR036084">
    <property type="entry name" value="Ser_inhib-like_sf"/>
</dbReference>
<feature type="region of interest" description="Disordered" evidence="7">
    <location>
        <begin position="2944"/>
        <end position="3112"/>
    </location>
</feature>
<keyword evidence="5" id="KW-0325">Glycoprotein</keyword>
<feature type="region of interest" description="Disordered" evidence="7">
    <location>
        <begin position="2031"/>
        <end position="2064"/>
    </location>
</feature>
<keyword evidence="11" id="KW-1185">Reference proteome</keyword>
<dbReference type="PROSITE" id="PS51233">
    <property type="entry name" value="VWFD"/>
    <property type="match status" value="3"/>
</dbReference>
<comment type="subcellular location">
    <subcellularLocation>
        <location evidence="1">Secreted</location>
    </subcellularLocation>
</comment>
<keyword evidence="2" id="KW-0964">Secreted</keyword>
<feature type="compositionally biased region" description="Polar residues" evidence="7">
    <location>
        <begin position="2378"/>
        <end position="2387"/>
    </location>
</feature>
<feature type="compositionally biased region" description="Polar residues" evidence="7">
    <location>
        <begin position="2035"/>
        <end position="2044"/>
    </location>
</feature>
<evidence type="ECO:0000259" key="8">
    <source>
        <dbReference type="PROSITE" id="PS01225"/>
    </source>
</evidence>
<dbReference type="Pfam" id="PF01826">
    <property type="entry name" value="TIL"/>
    <property type="match status" value="1"/>
</dbReference>
<feature type="region of interest" description="Disordered" evidence="7">
    <location>
        <begin position="1951"/>
        <end position="1987"/>
    </location>
</feature>
<feature type="compositionally biased region" description="Polar residues" evidence="7">
    <location>
        <begin position="1654"/>
        <end position="1674"/>
    </location>
</feature>
<evidence type="ECO:0000256" key="7">
    <source>
        <dbReference type="SAM" id="MobiDB-lite"/>
    </source>
</evidence>
<proteinExistence type="predicted"/>
<feature type="region of interest" description="Disordered" evidence="7">
    <location>
        <begin position="3368"/>
        <end position="3432"/>
    </location>
</feature>
<dbReference type="SUPFAM" id="SSF57567">
    <property type="entry name" value="Serine protease inhibitors"/>
    <property type="match status" value="3"/>
</dbReference>
<evidence type="ECO:0000256" key="6">
    <source>
        <dbReference type="PROSITE-ProRule" id="PRU00039"/>
    </source>
</evidence>
<reference evidence="10 11" key="1">
    <citation type="journal article" date="2023" name="bioRxiv">
        <title>Conserved and derived expression patterns and positive selection on dental genes reveal complex evolutionary context of ever-growing rodent molars.</title>
        <authorList>
            <person name="Calamari Z.T."/>
            <person name="Song A."/>
            <person name="Cohen E."/>
            <person name="Akter M."/>
            <person name="Roy R.D."/>
            <person name="Hallikas O."/>
            <person name="Christensen M.M."/>
            <person name="Li P."/>
            <person name="Marangoni P."/>
            <person name="Jernvall J."/>
            <person name="Klein O.D."/>
        </authorList>
    </citation>
    <scope>NUCLEOTIDE SEQUENCE [LARGE SCALE GENOMIC DNA]</scope>
    <source>
        <strain evidence="10">V071</strain>
    </source>
</reference>
<sequence length="3523" mass="379870">MSLDTTSFASLGPWKLKDSPQTGAWTGDVTDSNTEDSLQSSSEKGWCSTWGADHFSTFDHHEYEFKGMCNYIFTATCGDASPTFSIQLRRDRDGNISRIIMELGASVVTVNKAIISVRDIGVVSLPYTSNGLQITPYGQSVQLVAKQLELELVVMWGPDAYLMVLVEKKYMGKLCGLCGNFDGKTDNEFLSEDGKLLEPYKYAVLQKLDDPNEICAYEAIPSPTTLKTRYAQICNQLLTLVSPACDVPKESLVLSCQADMAECAQPGQQNCSCATLSEYSRRCSMAGQPVRNWRTPGLCPVGQCPANQVYQECGEVCIKTCSNPQHSCSSFCNFGCFCPHGTLLDDISRNHTCVPVSQCPCMLNGVIYGPGEITRTACQTCQCTMGRWTCTEQPCPGHCSLEGGSFVTTFDARPYRFHGTCTYTLLQSPLLPNNGTLLAVYDKSGYSHSETSLVSVIYLSKKDKIVISTDEVITNNGDTKVLPYKTHNITIFRQTSTHLQMATTFGLEVVVQLQPVFQAYITVGPQFRGQTRGLCGNFNGDTTDDFTTSMGLDEGTASLFVDSWRAGNCPAALERETDPCSMSQLNKVCAETHCSMLLKKGSVFEKCHTAVNPQPFYKVGPTGSGDGEVVAADEVLNTWVLPSPQRCVYQACNYEETFPHICSALGAYAHACSSRGVLLLGWRSSVDNCTVPCTGNRTFSYNSKACDRTCLSLSDRETECHTSAVPVDGCNCPEGTYLNHKAECVHKAQCPCLLDGSKFVQADQSTMINGVICYCINGRLSCPRQAEMFLETCLEPKTFQSCSQSSEDKFGAACAPTCQMLATGIDCVSKAKLSCPQKAGQKEKTWGRVSGAGAGVAQCEKLRTLSPYQVPTKCESGCICPKGLYENSDGQCVPAEECPCDFAGVSYPGGSELHTDCKTCTCSQGRWTCQLSTQCPSTCVLYGEGHVITFDGQRFVFDGNCEYTLATDDCGANSSQPTFKVLTENVICGKSGVTCSRAIKISLGGLSITMAGRNYTVSGEEPLVHLQVKPSPLNLVLDIDIPGRLNLTLVWNKHMSVSIKISRATQDALCGLCGNSNGNMKDDFETRSKYVASSELEFVNSWKENPLCGDASYVVDPCSLNTFRRSWAERKCNIINSQTFAACHSKVYHLPYYEACVRDTCGCDMGGDCECLCDAVAAYAKACLDKGVCVDWRAPDFCPVYCDFYNIHTLVGENKYQYAQEANCTWHYQPCLCPGSLGTFPDTNIEGCYNCSQNEYFDHTEGTCVPCGSQPTTATPTSTEFRSSSSAATPMGPSNFPGIPTPPPSAPSSTEEVTEWTTPKKSTVSSGEYSPTTVGTTPMTSRLPPTSIPKSTPTRLPVTQATTKPTASSSSSSTKTTAEFTESTTVTSLTSAKPGMSTSQEQSTTARSETPIQTTIFPQTQNSLPSVNPTLTTSQVTPTSQALMTPTASHVPPSPSTINTSTTKFHTTTVKGADTTHTLASGTYTTKYTTQNQNSFSTETTSASLTHPSKTTQQRSTSLHPTTVWKTSTMGVNSSPEVHTTSGTTSPNTPQITHLSPTVPVSSTIHTTGPTLSTSMQTTITFSTPSTPQTTSTQLPLISTSSVTSNSMTISSHTVQHTLSLPSTSMTRRTATPTTMEDTTRPPQTTTPDTYRTSATTQTKSSFSTERTSTSHNPQTSMLTSSQSTSAPVTPILTTFTMGVTGTPVVHTTSVHTTGLPHRRHTEPPPIPSPSGPQTSCHTPQPPLPTSSVTPNTKIFKTPTSPHSVSLASTHVIRTVLQPPWKAQDHLRHQYLRYTTSATTLPKSTVSTDRTSTASSNNLLHHTTQSVSINSRNYHVDEAHPGTSTSNNPQTSTLTSSQSISARSPYLDHIYYGCNWHPCVETTENPHTPTAVITQPALPHKFKAHSPRENLYFPPFTHFLHDFSISPHQFLLQAYQLGLPCLTVHTTGLPSQTSIQTTSNVPSPSGPQTSLTTRQPSVSTSSVTTSETLNTLQANRLLISSHIQDTEHPSTNHSRDNRDPTYTTAVIHTTSATTQDHSSFSTEKTSTSNNPQTSTFTSSQSISAPALNTPTTQHTNIISSHIQAHSTPLQTTVETKGTPHTPTAVIYTTSANTRSQSFSTEKTSTSNNPQTSTFTSSQSTSAPVTPILTTSTRVAHTRPAQLLPLQQHTPQVPQNFPRTTITFPTPSVPQTSLTTPQPSLSTSSVTTSEALNTPTTQQDIIIIISSQSRPHSTPLQTTVETTGTPTYTTAVIYTTSATTQAQSTFSTGRTSTSHLSHTSSMTAHQSISVPATSASLGLPCLTWYSCLQNHLTQCHTTGLPSQTSIQTTSMSHPIRASDLFDHTTAIRHRAPPLQTTVETTETPHTPTAVIHTTIATTQAHSSLSTERTSTSNNPQTSTLTSSQSTSAPRHPHLDHIYYGCNWHPCGTYHLRAHTRPHSCYLSNNTHLKYLRNFPKDHHHFPTPSGPQTSVTTPQPSMSTSPSQPLRHLNPYNPTHNIISSHIQATQHPSKPQWRPQGPHIKTARYHHKITVHSPQKRHYFQQSTNFHVHLVSINISSRHPILTTSTMGVTGTPVVHTTSGTHSSTQNPTEHTLSAHSCYLSNNTHLKYLRNFPKDHHHLPNTISASDLFDHPPQPSLSTSSVTTSEALNTPTTQQTSSSSSAPTSRPHSTPLQTQWRDHRDPHIHQQLSFTQPALPHKLKAHSPRAELYFPPFTHFLHDCPSVHISSCYKRINWDTMSVLVLLSPKPPHRPQTPHTTHPSSMLFSPAQCTPQAPLTDVHTDHLQCPIPSGPQTSLTTRQPSVSTSSVTTLRHLTPLQANRLISSHIQDTEHPSTNHSRDNRDPHTPTAVIHTTIATTQAHSSLSTERTSTSTIHNFHVDLVSITSAPVTPILTTSTMGVTGTPVQYPDPTEHTLDPHSCYLSNNTHLKYLRNFPKDHQHLPNTISASDLFDTPQPSLSTSSVTTSEALNTLQPNRHHHHHQLPHPGTQHPSTNHSGDHREPTYTNSCHSYNQRYHTSSKPFSTGRTSNSHLSHTSSMTAHQSTSVPATSAPTGTTMSVTGTPVSQTTSVTPSRPQTPHTTHPSSTAVFSSTVHTTGLPSQTSIQSTSYFPTSSGTWSSSTPQSLFSTSFLSPTSKTPSTLTLSSVSTSLLLSTILPTTPMTGTRSPTTEPPVSSSTSATTQVTSAFTTARTSSSELSPSSVPHSSVSPSSSSLPTSFTSTVVSLSSVPHSPSVSSPTSFHSSASSPSSSMTFPLTPTPSSASPSPLFTTPTSVSYPSSVSSFESPTAASTPVNSSVSPLVTSSISSSALPTLPTMPTPSSRPTVSISLLSTAKTTSHVPTFSSFSSKSTTSQFTSLTTQASTSGLLSSTMGMTVFPSSPDTNHTTRPPGTSPLPTTAFLSSPATTSGSSSPSTLVSPSKPDSSISPSPQPETCSLQEEEREITYQGCTANVTLTRCQGLCASSVSFNTDTLQLETHCGCCQPLNIYEKQVSLPCPDPNAPGQQLTLTLQVFSSCACSSLQCKD</sequence>
<feature type="compositionally biased region" description="Low complexity" evidence="7">
    <location>
        <begin position="1843"/>
        <end position="1859"/>
    </location>
</feature>
<comment type="caution">
    <text evidence="10">The sequence shown here is derived from an EMBL/GenBank/DDBJ whole genome shotgun (WGS) entry which is preliminary data.</text>
</comment>
<feature type="compositionally biased region" description="Low complexity" evidence="7">
    <location>
        <begin position="2461"/>
        <end position="2484"/>
    </location>
</feature>
<dbReference type="Gene3D" id="2.10.25.10">
    <property type="entry name" value="Laminin"/>
    <property type="match status" value="3"/>
</dbReference>
<feature type="domain" description="VWFD" evidence="9">
    <location>
        <begin position="937"/>
        <end position="1109"/>
    </location>
</feature>
<feature type="region of interest" description="Disordered" evidence="7">
    <location>
        <begin position="2111"/>
        <end position="2144"/>
    </location>
</feature>
<feature type="region of interest" description="Disordered" evidence="7">
    <location>
        <begin position="1707"/>
        <end position="1765"/>
    </location>
</feature>
<feature type="compositionally biased region" description="Low complexity" evidence="7">
    <location>
        <begin position="3400"/>
        <end position="3426"/>
    </location>
</feature>
<dbReference type="EMBL" id="JBBHLL010000492">
    <property type="protein sequence ID" value="KAK7801684.1"/>
    <property type="molecule type" value="Genomic_DNA"/>
</dbReference>